<name>A0A154MHM6_9PSEU</name>
<reference evidence="1 3" key="1">
    <citation type="submission" date="2015-12" db="EMBL/GenBank/DDBJ databases">
        <title>Amycolatopsis regifaucium genome sequencing and assembly.</title>
        <authorList>
            <person name="Mayilraj S."/>
        </authorList>
    </citation>
    <scope>NUCLEOTIDE SEQUENCE [LARGE SCALE GENOMIC DNA]</scope>
    <source>
        <strain evidence="1 3">GY080</strain>
    </source>
</reference>
<comment type="caution">
    <text evidence="1">The sequence shown here is derived from an EMBL/GenBank/DDBJ whole genome shotgun (WGS) entry which is preliminary data.</text>
</comment>
<dbReference type="EMBL" id="LOBU02000014">
    <property type="protein sequence ID" value="OKA06680.1"/>
    <property type="molecule type" value="Genomic_DNA"/>
</dbReference>
<dbReference type="Proteomes" id="UP000076321">
    <property type="component" value="Unassembled WGS sequence"/>
</dbReference>
<dbReference type="OrthoDB" id="3637739at2"/>
<evidence type="ECO:0000313" key="4">
    <source>
        <dbReference type="Proteomes" id="UP000186883"/>
    </source>
</evidence>
<dbReference type="EMBL" id="LQCI01000018">
    <property type="protein sequence ID" value="KZB83876.1"/>
    <property type="molecule type" value="Genomic_DNA"/>
</dbReference>
<keyword evidence="4" id="KW-1185">Reference proteome</keyword>
<proteinExistence type="predicted"/>
<evidence type="ECO:0000313" key="3">
    <source>
        <dbReference type="Proteomes" id="UP000076321"/>
    </source>
</evidence>
<reference evidence="2 4" key="2">
    <citation type="submission" date="2016-11" db="EMBL/GenBank/DDBJ databases">
        <title>Genome sequencing of Amycolatopsis regifaucium.</title>
        <authorList>
            <person name="Mayilraj S."/>
            <person name="Kaur N."/>
        </authorList>
    </citation>
    <scope>NUCLEOTIDE SEQUENCE [LARGE SCALE GENOMIC DNA]</scope>
    <source>
        <strain evidence="2 4">GY080</strain>
    </source>
</reference>
<evidence type="ECO:0000313" key="1">
    <source>
        <dbReference type="EMBL" id="KZB83876.1"/>
    </source>
</evidence>
<organism evidence="1 3">
    <name type="scientific">Amycolatopsis regifaucium</name>
    <dbReference type="NCBI Taxonomy" id="546365"/>
    <lineage>
        <taxon>Bacteria</taxon>
        <taxon>Bacillati</taxon>
        <taxon>Actinomycetota</taxon>
        <taxon>Actinomycetes</taxon>
        <taxon>Pseudonocardiales</taxon>
        <taxon>Pseudonocardiaceae</taxon>
        <taxon>Amycolatopsis</taxon>
    </lineage>
</organism>
<evidence type="ECO:0000313" key="2">
    <source>
        <dbReference type="EMBL" id="OKA06680.1"/>
    </source>
</evidence>
<dbReference type="AlphaFoldDB" id="A0A154MHM6"/>
<accession>A0A154MHM6</accession>
<gene>
    <name evidence="2" type="ORF">ATP06_0219160</name>
    <name evidence="1" type="ORF">AVL48_35455</name>
</gene>
<protein>
    <submittedName>
        <fullName evidence="1">Uncharacterized protein</fullName>
    </submittedName>
</protein>
<dbReference type="Proteomes" id="UP000186883">
    <property type="component" value="Unassembled WGS sequence"/>
</dbReference>
<sequence length="87" mass="9953">MRPGLSPLNAPKKHGIITKRHFYRVPDVIPVYSRLMTQSEDANRWSHLPEPVSLEDTITMKAIDPGKDGTPEVDLERYWAAQEQGRL</sequence>